<proteinExistence type="predicted"/>
<comment type="caution">
    <text evidence="1">The sequence shown here is derived from an EMBL/GenBank/DDBJ whole genome shotgun (WGS) entry which is preliminary data.</text>
</comment>
<dbReference type="InterPro" id="IPR009010">
    <property type="entry name" value="Asp_de-COase-like_dom_sf"/>
</dbReference>
<sequence>MAVLEVSDDIRAGAIAIPHGWGYQGHGVGWWVAAQLPGATVNLLHDPALTDTFSGSPSPYRNLRTIQNWVARAGIRPPTETASRR</sequence>
<gene>
    <name evidence="1" type="ORF">GCM10023318_21100</name>
</gene>
<organism evidence="1 2">
    <name type="scientific">Nocardia callitridis</name>
    <dbReference type="NCBI Taxonomy" id="648753"/>
    <lineage>
        <taxon>Bacteria</taxon>
        <taxon>Bacillati</taxon>
        <taxon>Actinomycetota</taxon>
        <taxon>Actinomycetes</taxon>
        <taxon>Mycobacteriales</taxon>
        <taxon>Nocardiaceae</taxon>
        <taxon>Nocardia</taxon>
    </lineage>
</organism>
<protein>
    <submittedName>
        <fullName evidence="1">Uncharacterized protein</fullName>
    </submittedName>
</protein>
<dbReference type="EMBL" id="BAABJM010000002">
    <property type="protein sequence ID" value="GAA5050636.1"/>
    <property type="molecule type" value="Genomic_DNA"/>
</dbReference>
<evidence type="ECO:0000313" key="2">
    <source>
        <dbReference type="Proteomes" id="UP001500603"/>
    </source>
</evidence>
<name>A0ABP9K6P3_9NOCA</name>
<dbReference type="Proteomes" id="UP001500603">
    <property type="component" value="Unassembled WGS sequence"/>
</dbReference>
<dbReference type="SUPFAM" id="SSF50692">
    <property type="entry name" value="ADC-like"/>
    <property type="match status" value="1"/>
</dbReference>
<evidence type="ECO:0000313" key="1">
    <source>
        <dbReference type="EMBL" id="GAA5050636.1"/>
    </source>
</evidence>
<accession>A0ABP9K6P3</accession>
<reference evidence="2" key="1">
    <citation type="journal article" date="2019" name="Int. J. Syst. Evol. Microbiol.">
        <title>The Global Catalogue of Microorganisms (GCM) 10K type strain sequencing project: providing services to taxonomists for standard genome sequencing and annotation.</title>
        <authorList>
            <consortium name="The Broad Institute Genomics Platform"/>
            <consortium name="The Broad Institute Genome Sequencing Center for Infectious Disease"/>
            <person name="Wu L."/>
            <person name="Ma J."/>
        </authorList>
    </citation>
    <scope>NUCLEOTIDE SEQUENCE [LARGE SCALE GENOMIC DNA]</scope>
    <source>
        <strain evidence="2">JCM 18298</strain>
    </source>
</reference>
<keyword evidence="2" id="KW-1185">Reference proteome</keyword>
<dbReference type="Gene3D" id="2.40.40.20">
    <property type="match status" value="1"/>
</dbReference>